<dbReference type="HAMAP" id="MF_00161">
    <property type="entry name" value="LspA"/>
    <property type="match status" value="1"/>
</dbReference>
<keyword evidence="12" id="KW-0449">Lipoprotein</keyword>
<accession>A0A9D2WQI0</accession>
<dbReference type="Pfam" id="PF01252">
    <property type="entry name" value="Peptidase_A8"/>
    <property type="match status" value="1"/>
</dbReference>
<evidence type="ECO:0000256" key="7">
    <source>
        <dbReference type="ARBA" id="ARBA00022989"/>
    </source>
</evidence>
<evidence type="ECO:0000256" key="11">
    <source>
        <dbReference type="RuleBase" id="RU004181"/>
    </source>
</evidence>
<keyword evidence="3 9" id="KW-0645">Protease</keyword>
<feature type="transmembrane region" description="Helical" evidence="9">
    <location>
        <begin position="121"/>
        <end position="140"/>
    </location>
</feature>
<feature type="active site" evidence="9">
    <location>
        <position position="111"/>
    </location>
</feature>
<keyword evidence="7 9" id="KW-1133">Transmembrane helix</keyword>
<dbReference type="PANTHER" id="PTHR33695">
    <property type="entry name" value="LIPOPROTEIN SIGNAL PEPTIDASE"/>
    <property type="match status" value="1"/>
</dbReference>
<keyword evidence="6 9" id="KW-0378">Hydrolase</keyword>
<dbReference type="PROSITE" id="PS00855">
    <property type="entry name" value="SPASE_II"/>
    <property type="match status" value="1"/>
</dbReference>
<reference evidence="12" key="1">
    <citation type="submission" date="2016-02" db="EMBL/GenBank/DDBJ databases">
        <title>Draft Genome Sequence of Sporotomaculum syntrophicum Strain FB, a Syntrophic Benzoate Degrader.</title>
        <authorList>
            <person name="Nobu M.K."/>
            <person name="Narihiro T."/>
            <person name="Qiu Y.-L."/>
            <person name="Ohashi A."/>
            <person name="Liu W.-T."/>
            <person name="Yuji S."/>
        </authorList>
    </citation>
    <scope>NUCLEOTIDE SEQUENCE</scope>
    <source>
        <strain evidence="12">FB</strain>
    </source>
</reference>
<dbReference type="Proteomes" id="UP000798488">
    <property type="component" value="Unassembled WGS sequence"/>
</dbReference>
<evidence type="ECO:0000256" key="9">
    <source>
        <dbReference type="HAMAP-Rule" id="MF_00161"/>
    </source>
</evidence>
<dbReference type="EC" id="3.4.23.36" evidence="9"/>
<proteinExistence type="inferred from homology"/>
<dbReference type="AlphaFoldDB" id="A0A9D2WQI0"/>
<dbReference type="GO" id="GO:0005886">
    <property type="term" value="C:plasma membrane"/>
    <property type="evidence" value="ECO:0007669"/>
    <property type="project" value="UniProtKB-SubCell"/>
</dbReference>
<feature type="transmembrane region" description="Helical" evidence="9">
    <location>
        <begin position="42"/>
        <end position="74"/>
    </location>
</feature>
<evidence type="ECO:0000313" key="12">
    <source>
        <dbReference type="EMBL" id="KAF1085584.1"/>
    </source>
</evidence>
<keyword evidence="8 9" id="KW-0472">Membrane</keyword>
<dbReference type="OrthoDB" id="9810259at2"/>
<evidence type="ECO:0000256" key="5">
    <source>
        <dbReference type="ARBA" id="ARBA00022750"/>
    </source>
</evidence>
<dbReference type="GO" id="GO:0004190">
    <property type="term" value="F:aspartic-type endopeptidase activity"/>
    <property type="evidence" value="ECO:0007669"/>
    <property type="project" value="UniProtKB-UniRule"/>
</dbReference>
<evidence type="ECO:0000256" key="1">
    <source>
        <dbReference type="ARBA" id="ARBA00006139"/>
    </source>
</evidence>
<dbReference type="GO" id="GO:0006508">
    <property type="term" value="P:proteolysis"/>
    <property type="evidence" value="ECO:0007669"/>
    <property type="project" value="UniProtKB-KW"/>
</dbReference>
<keyword evidence="2 9" id="KW-1003">Cell membrane</keyword>
<evidence type="ECO:0000256" key="3">
    <source>
        <dbReference type="ARBA" id="ARBA00022670"/>
    </source>
</evidence>
<evidence type="ECO:0000256" key="6">
    <source>
        <dbReference type="ARBA" id="ARBA00022801"/>
    </source>
</evidence>
<evidence type="ECO:0000256" key="2">
    <source>
        <dbReference type="ARBA" id="ARBA00022475"/>
    </source>
</evidence>
<gene>
    <name evidence="9 12" type="primary">lspA</name>
    <name evidence="12" type="ORF">SPSYN_01727</name>
</gene>
<feature type="active site" evidence="9">
    <location>
        <position position="125"/>
    </location>
</feature>
<name>A0A9D2WQI0_9FIRM</name>
<dbReference type="PRINTS" id="PR00781">
    <property type="entry name" value="LIPOSIGPTASE"/>
</dbReference>
<comment type="pathway">
    <text evidence="9">Protein modification; lipoprotein biosynthesis (signal peptide cleavage).</text>
</comment>
<dbReference type="NCBIfam" id="TIGR00077">
    <property type="entry name" value="lspA"/>
    <property type="match status" value="1"/>
</dbReference>
<comment type="subcellular location">
    <subcellularLocation>
        <location evidence="9">Cell membrane</location>
        <topology evidence="9">Multi-pass membrane protein</topology>
    </subcellularLocation>
</comment>
<keyword evidence="4 9" id="KW-0812">Transmembrane</keyword>
<comment type="function">
    <text evidence="9 10">This protein specifically catalyzes the removal of signal peptides from prolipoproteins.</text>
</comment>
<organism evidence="12 13">
    <name type="scientific">Sporotomaculum syntrophicum</name>
    <dbReference type="NCBI Taxonomy" id="182264"/>
    <lineage>
        <taxon>Bacteria</taxon>
        <taxon>Bacillati</taxon>
        <taxon>Bacillota</taxon>
        <taxon>Clostridia</taxon>
        <taxon>Eubacteriales</taxon>
        <taxon>Desulfallaceae</taxon>
        <taxon>Sporotomaculum</taxon>
    </lineage>
</organism>
<dbReference type="InterPro" id="IPR001872">
    <property type="entry name" value="Peptidase_A8"/>
</dbReference>
<keyword evidence="13" id="KW-1185">Reference proteome</keyword>
<protein>
    <recommendedName>
        <fullName evidence="9">Lipoprotein signal peptidase</fullName>
        <ecNumber evidence="9">3.4.23.36</ecNumber>
    </recommendedName>
    <alternativeName>
        <fullName evidence="9">Prolipoprotein signal peptidase</fullName>
    </alternativeName>
    <alternativeName>
        <fullName evidence="9">Signal peptidase II</fullName>
        <shortName evidence="9">SPase II</shortName>
    </alternativeName>
</protein>
<comment type="caution">
    <text evidence="12">The sequence shown here is derived from an EMBL/GenBank/DDBJ whole genome shotgun (WGS) entry which is preliminary data.</text>
</comment>
<dbReference type="RefSeq" id="WP_161822031.1">
    <property type="nucleotide sequence ID" value="NZ_LSRS01000003.1"/>
</dbReference>
<dbReference type="EMBL" id="LSRS01000003">
    <property type="protein sequence ID" value="KAF1085584.1"/>
    <property type="molecule type" value="Genomic_DNA"/>
</dbReference>
<evidence type="ECO:0000313" key="13">
    <source>
        <dbReference type="Proteomes" id="UP000798488"/>
    </source>
</evidence>
<dbReference type="PANTHER" id="PTHR33695:SF1">
    <property type="entry name" value="LIPOPROTEIN SIGNAL PEPTIDASE"/>
    <property type="match status" value="1"/>
</dbReference>
<evidence type="ECO:0000256" key="8">
    <source>
        <dbReference type="ARBA" id="ARBA00023136"/>
    </source>
</evidence>
<keyword evidence="5 9" id="KW-0064">Aspartyl protease</keyword>
<comment type="caution">
    <text evidence="9">Lacks conserved residue(s) required for the propagation of feature annotation.</text>
</comment>
<comment type="similarity">
    <text evidence="1 9 11">Belongs to the peptidase A8 family.</text>
</comment>
<comment type="catalytic activity">
    <reaction evidence="9 10">
        <text>Release of signal peptides from bacterial membrane prolipoproteins. Hydrolyzes -Xaa-Yaa-Zaa-|-(S,diacylglyceryl)Cys-, in which Xaa is hydrophobic (preferably Leu), and Yaa (Ala or Ser) and Zaa (Gly or Ala) have small, neutral side chains.</text>
        <dbReference type="EC" id="3.4.23.36"/>
    </reaction>
</comment>
<evidence type="ECO:0000256" key="10">
    <source>
        <dbReference type="RuleBase" id="RU000594"/>
    </source>
</evidence>
<evidence type="ECO:0000256" key="4">
    <source>
        <dbReference type="ARBA" id="ARBA00022692"/>
    </source>
</evidence>
<sequence>MLWTFIVAVTLLLDQCSKYLIISRLLPGESIPVLPPVFYFTYILNPGAAFGILAHRTSLFIFLTLVVITAVFVWQRYLPREKILLRLASGLVVGGALGNLIDRVRLGRVIDFLDFQVWPVFNLADSSIVIGALLLVIGLWRSEKLEQRVDAGADN</sequence>
<feature type="transmembrane region" description="Helical" evidence="9">
    <location>
        <begin position="83"/>
        <end position="101"/>
    </location>
</feature>